<dbReference type="PROSITE" id="PS51257">
    <property type="entry name" value="PROKAR_LIPOPROTEIN"/>
    <property type="match status" value="1"/>
</dbReference>
<name>A0A840MSU0_9PROT</name>
<sequence length="191" mass="21673">MKKMLAIASLLATVTGCAGTVDVVTDNEQSLVPGSKYAWGSPPPKPTITPDNADIDNDIIRDRLQRAIDIELERQGFQKGTAADARYLVSYHIGVATKQRVVSEPRFGGMMLRCGSRTCWSAYDWGIWGPPYETTRTYDYREGSLIIDFRQRDGDKLVWRGIYKNTIWDGVKLDERRVQDIVFDVLKRLPK</sequence>
<gene>
    <name evidence="3" type="ORF">HNQ59_002644</name>
</gene>
<protein>
    <recommendedName>
        <fullName evidence="2">DUF4136 domain-containing protein</fullName>
    </recommendedName>
</protein>
<evidence type="ECO:0000256" key="1">
    <source>
        <dbReference type="SAM" id="SignalP"/>
    </source>
</evidence>
<keyword evidence="4" id="KW-1185">Reference proteome</keyword>
<dbReference type="Gene3D" id="3.30.160.670">
    <property type="match status" value="1"/>
</dbReference>
<feature type="signal peptide" evidence="1">
    <location>
        <begin position="1"/>
        <end position="18"/>
    </location>
</feature>
<comment type="caution">
    <text evidence="3">The sequence shown here is derived from an EMBL/GenBank/DDBJ whole genome shotgun (WGS) entry which is preliminary data.</text>
</comment>
<dbReference type="Pfam" id="PF13590">
    <property type="entry name" value="DUF4136"/>
    <property type="match status" value="1"/>
</dbReference>
<dbReference type="InterPro" id="IPR025411">
    <property type="entry name" value="DUF4136"/>
</dbReference>
<evidence type="ECO:0000259" key="2">
    <source>
        <dbReference type="Pfam" id="PF13590"/>
    </source>
</evidence>
<keyword evidence="1" id="KW-0732">Signal</keyword>
<dbReference type="AlphaFoldDB" id="A0A840MSU0"/>
<feature type="chain" id="PRO_5033059099" description="DUF4136 domain-containing protein" evidence="1">
    <location>
        <begin position="19"/>
        <end position="191"/>
    </location>
</feature>
<feature type="domain" description="DUF4136" evidence="2">
    <location>
        <begin position="33"/>
        <end position="190"/>
    </location>
</feature>
<evidence type="ECO:0000313" key="3">
    <source>
        <dbReference type="EMBL" id="MBB5019343.1"/>
    </source>
</evidence>
<dbReference type="Proteomes" id="UP000575898">
    <property type="component" value="Unassembled WGS sequence"/>
</dbReference>
<evidence type="ECO:0000313" key="4">
    <source>
        <dbReference type="Proteomes" id="UP000575898"/>
    </source>
</evidence>
<reference evidence="3 4" key="1">
    <citation type="submission" date="2020-08" db="EMBL/GenBank/DDBJ databases">
        <title>Genomic Encyclopedia of Type Strains, Phase IV (KMG-IV): sequencing the most valuable type-strain genomes for metagenomic binning, comparative biology and taxonomic classification.</title>
        <authorList>
            <person name="Goeker M."/>
        </authorList>
    </citation>
    <scope>NUCLEOTIDE SEQUENCE [LARGE SCALE GENOMIC DNA]</scope>
    <source>
        <strain evidence="3 4">DSM 27165</strain>
    </source>
</reference>
<proteinExistence type="predicted"/>
<organism evidence="3 4">
    <name type="scientific">Chitinivorax tropicus</name>
    <dbReference type="NCBI Taxonomy" id="714531"/>
    <lineage>
        <taxon>Bacteria</taxon>
        <taxon>Pseudomonadati</taxon>
        <taxon>Pseudomonadota</taxon>
        <taxon>Betaproteobacteria</taxon>
        <taxon>Chitinivorax</taxon>
    </lineage>
</organism>
<dbReference type="EMBL" id="JACHHY010000016">
    <property type="protein sequence ID" value="MBB5019343.1"/>
    <property type="molecule type" value="Genomic_DNA"/>
</dbReference>
<dbReference type="RefSeq" id="WP_184040060.1">
    <property type="nucleotide sequence ID" value="NZ_JACHHY010000016.1"/>
</dbReference>
<accession>A0A840MSU0</accession>